<accession>A0A4Y2VFQ7</accession>
<name>A0A4Y2VFQ7_ARAVE</name>
<evidence type="ECO:0000313" key="1">
    <source>
        <dbReference type="EMBL" id="GBO24121.1"/>
    </source>
</evidence>
<dbReference type="Proteomes" id="UP000499080">
    <property type="component" value="Unassembled WGS sequence"/>
</dbReference>
<keyword evidence="3" id="KW-1185">Reference proteome</keyword>
<gene>
    <name evidence="1" type="ORF">AVEN_131693_1</name>
    <name evidence="2" type="ORF">AVEN_203732_1</name>
</gene>
<evidence type="ECO:0000313" key="2">
    <source>
        <dbReference type="EMBL" id="GBO24125.1"/>
    </source>
</evidence>
<comment type="caution">
    <text evidence="2">The sequence shown here is derived from an EMBL/GenBank/DDBJ whole genome shotgun (WGS) entry which is preliminary data.</text>
</comment>
<sequence length="138" mass="15516">MIATLNHEKFLTNGRKKSRLIGFITYKFKATGKSVRQVENDSDILILETTLTISKIQDNSTVIIGEDIDLLVILAVRTPPNLEIFLLKPGKGRLSRIFILQEVCGRHIKDNILFLHVFSDYDGATKGVESPRYSPASE</sequence>
<evidence type="ECO:0000313" key="3">
    <source>
        <dbReference type="Proteomes" id="UP000499080"/>
    </source>
</evidence>
<dbReference type="AlphaFoldDB" id="A0A4Y2VFQ7"/>
<protein>
    <submittedName>
        <fullName evidence="2">Uncharacterized protein</fullName>
    </submittedName>
</protein>
<dbReference type="EMBL" id="BGPR01047109">
    <property type="protein sequence ID" value="GBO24125.1"/>
    <property type="molecule type" value="Genomic_DNA"/>
</dbReference>
<proteinExistence type="predicted"/>
<reference evidence="2 3" key="1">
    <citation type="journal article" date="2019" name="Sci. Rep.">
        <title>Orb-weaving spider Araneus ventricosus genome elucidates the spidroin gene catalogue.</title>
        <authorList>
            <person name="Kono N."/>
            <person name="Nakamura H."/>
            <person name="Ohtoshi R."/>
            <person name="Moran D.A.P."/>
            <person name="Shinohara A."/>
            <person name="Yoshida Y."/>
            <person name="Fujiwara M."/>
            <person name="Mori M."/>
            <person name="Tomita M."/>
            <person name="Arakawa K."/>
        </authorList>
    </citation>
    <scope>NUCLEOTIDE SEQUENCE [LARGE SCALE GENOMIC DNA]</scope>
</reference>
<organism evidence="2 3">
    <name type="scientific">Araneus ventricosus</name>
    <name type="common">Orbweaver spider</name>
    <name type="synonym">Epeira ventricosa</name>
    <dbReference type="NCBI Taxonomy" id="182803"/>
    <lineage>
        <taxon>Eukaryota</taxon>
        <taxon>Metazoa</taxon>
        <taxon>Ecdysozoa</taxon>
        <taxon>Arthropoda</taxon>
        <taxon>Chelicerata</taxon>
        <taxon>Arachnida</taxon>
        <taxon>Araneae</taxon>
        <taxon>Araneomorphae</taxon>
        <taxon>Entelegynae</taxon>
        <taxon>Araneoidea</taxon>
        <taxon>Araneidae</taxon>
        <taxon>Araneus</taxon>
    </lineage>
</organism>
<dbReference type="OrthoDB" id="8195485at2759"/>
<dbReference type="EMBL" id="BGPR01047104">
    <property type="protein sequence ID" value="GBO24121.1"/>
    <property type="molecule type" value="Genomic_DNA"/>
</dbReference>